<keyword evidence="1" id="KW-0449">Lipoprotein</keyword>
<gene>
    <name evidence="1" type="ORF">L21SP5_01157</name>
</gene>
<dbReference type="OrthoDB" id="638548at2"/>
<dbReference type="Proteomes" id="UP000064893">
    <property type="component" value="Chromosome"/>
</dbReference>
<organism evidence="1 2">
    <name type="scientific">Salinivirga cyanobacteriivorans</name>
    <dbReference type="NCBI Taxonomy" id="1307839"/>
    <lineage>
        <taxon>Bacteria</taxon>
        <taxon>Pseudomonadati</taxon>
        <taxon>Bacteroidota</taxon>
        <taxon>Bacteroidia</taxon>
        <taxon>Bacteroidales</taxon>
        <taxon>Salinivirgaceae</taxon>
        <taxon>Salinivirga</taxon>
    </lineage>
</organism>
<dbReference type="STRING" id="1307839.L21SP5_01157"/>
<proteinExistence type="predicted"/>
<dbReference type="RefSeq" id="WP_057952331.1">
    <property type="nucleotide sequence ID" value="NZ_CP013118.1"/>
</dbReference>
<dbReference type="SUPFAM" id="SSF48452">
    <property type="entry name" value="TPR-like"/>
    <property type="match status" value="1"/>
</dbReference>
<dbReference type="Gene3D" id="1.25.40.10">
    <property type="entry name" value="Tetratricopeptide repeat domain"/>
    <property type="match status" value="2"/>
</dbReference>
<accession>A0A0S2HXK6</accession>
<dbReference type="KEGG" id="blq:L21SP5_01157"/>
<dbReference type="EMBL" id="CP013118">
    <property type="protein sequence ID" value="ALO14816.1"/>
    <property type="molecule type" value="Genomic_DNA"/>
</dbReference>
<dbReference type="SUPFAM" id="SSF81901">
    <property type="entry name" value="HCP-like"/>
    <property type="match status" value="1"/>
</dbReference>
<dbReference type="InterPro" id="IPR011990">
    <property type="entry name" value="TPR-like_helical_dom_sf"/>
</dbReference>
<evidence type="ECO:0000313" key="2">
    <source>
        <dbReference type="Proteomes" id="UP000064893"/>
    </source>
</evidence>
<name>A0A0S2HXK6_9BACT</name>
<keyword evidence="2" id="KW-1185">Reference proteome</keyword>
<protein>
    <submittedName>
        <fullName evidence="1">Putative PEP-CTERM system TPR-repeat lipoprotein</fullName>
    </submittedName>
</protein>
<reference evidence="1 2" key="1">
    <citation type="submission" date="2015-11" db="EMBL/GenBank/DDBJ databases">
        <title>Description and complete genome sequence of a novel strain predominating in hypersaline microbial mats and representing a new family of the Bacteriodetes phylum.</title>
        <authorList>
            <person name="Spring S."/>
            <person name="Bunk B."/>
            <person name="Sproer C."/>
            <person name="Klenk H.-P."/>
        </authorList>
    </citation>
    <scope>NUCLEOTIDE SEQUENCE [LARGE SCALE GENOMIC DNA]</scope>
    <source>
        <strain evidence="1 2">L21-Spi-D4</strain>
    </source>
</reference>
<dbReference type="AlphaFoldDB" id="A0A0S2HXK6"/>
<sequence length="428" mass="49765">MRAFIIILLFISVSSFSQNEKLYDSLLAEFNYTELLDTTLKKVAQDSNDVIALTYLATAAEKQYLENIALDTWQKVVALDSNNYKALSGCKRLLLKKDKYKAALLYADRMNDLKPGQIRNYRDLARIKYKLKQYEQSIQWCDTSLMMYSPNPTISDLKAHNLLALNDTIAALKIWCDLTTKHYTEQYARQLTFNAAGHQWNDTVQNLMSELAVIDSLNPYLPKMHGYLLFRKKEYAEAVIMFRKSMELGDSTAFNRRFMGMSAFNSGDYSSAYELLGSLKDVEQNNSLYYMMSISHAHVYADTTSHRLLVNTYQKFFDPPFVAGILSEISETTKSIGDKYDRRGKDELAEDYFQMSEKALYKARKIHYSNKNNLRLAMLYDIYTKDLKKALKYYKRFAENHSDTASPNFKFSKNRIIRIKEELHFKVD</sequence>
<evidence type="ECO:0000313" key="1">
    <source>
        <dbReference type="EMBL" id="ALO14816.1"/>
    </source>
</evidence>